<dbReference type="GO" id="GO:0016787">
    <property type="term" value="F:hydrolase activity"/>
    <property type="evidence" value="ECO:0007669"/>
    <property type="project" value="UniProtKB-ARBA"/>
</dbReference>
<dbReference type="Gene3D" id="3.40.720.10">
    <property type="entry name" value="Alkaline Phosphatase, subunit A"/>
    <property type="match status" value="1"/>
</dbReference>
<dbReference type="PANTHER" id="PTHR10151:SF120">
    <property type="entry name" value="BIS(5'-ADENOSYL)-TRIPHOSPHATASE"/>
    <property type="match status" value="1"/>
</dbReference>
<organism evidence="1 2">
    <name type="scientific">Candidatus Limivivens intestinipullorum</name>
    <dbReference type="NCBI Taxonomy" id="2840858"/>
    <lineage>
        <taxon>Bacteria</taxon>
        <taxon>Bacillati</taxon>
        <taxon>Bacillota</taxon>
        <taxon>Clostridia</taxon>
        <taxon>Lachnospirales</taxon>
        <taxon>Lachnospiraceae</taxon>
        <taxon>Lachnospiraceae incertae sedis</taxon>
        <taxon>Candidatus Limivivens</taxon>
    </lineage>
</organism>
<reference evidence="1" key="1">
    <citation type="submission" date="2020-10" db="EMBL/GenBank/DDBJ databases">
        <authorList>
            <person name="Gilroy R."/>
        </authorList>
    </citation>
    <scope>NUCLEOTIDE SEQUENCE</scope>
    <source>
        <strain evidence="1">CHK190-19873</strain>
    </source>
</reference>
<dbReference type="Proteomes" id="UP000823935">
    <property type="component" value="Unassembled WGS sequence"/>
</dbReference>
<proteinExistence type="predicted"/>
<dbReference type="AlphaFoldDB" id="A0A9D1ESE6"/>
<gene>
    <name evidence="1" type="ORF">IAB44_05940</name>
</gene>
<dbReference type="SUPFAM" id="SSF53649">
    <property type="entry name" value="Alkaline phosphatase-like"/>
    <property type="match status" value="1"/>
</dbReference>
<dbReference type="PANTHER" id="PTHR10151">
    <property type="entry name" value="ECTONUCLEOTIDE PYROPHOSPHATASE/PHOSPHODIESTERASE"/>
    <property type="match status" value="1"/>
</dbReference>
<evidence type="ECO:0000313" key="2">
    <source>
        <dbReference type="Proteomes" id="UP000823935"/>
    </source>
</evidence>
<dbReference type="InterPro" id="IPR017850">
    <property type="entry name" value="Alkaline_phosphatase_core_sf"/>
</dbReference>
<sequence length="259" mass="28411">MNRKVLLILADGFRPDALAACGHPYADELLKLGSYSLSTRTVYPSVTLPCHMSLFHSVSPNRHGILTNTYVPQVRPINGLCEQLSAAGRRCACFYNWEELRDLSRPASLAFSYYVSGSIMGYEKANDMVTQSALSFLKEEAPDFAFVYLGLTDESGHGHGWMGKEYLQACRQTLDETKALVDALSDEYTIFFTADHGGHDRTHGSMEDCDMLIPLICIGPDFTPGPIEGATSIIDIAPTIVQLTGAQPAPEWEGKSLLP</sequence>
<dbReference type="InterPro" id="IPR002591">
    <property type="entry name" value="Phosphodiest/P_Trfase"/>
</dbReference>
<accession>A0A9D1ESE6</accession>
<name>A0A9D1ESE6_9FIRM</name>
<dbReference type="EMBL" id="DVIQ01000027">
    <property type="protein sequence ID" value="HIS31078.1"/>
    <property type="molecule type" value="Genomic_DNA"/>
</dbReference>
<evidence type="ECO:0000313" key="1">
    <source>
        <dbReference type="EMBL" id="HIS31078.1"/>
    </source>
</evidence>
<reference evidence="1" key="2">
    <citation type="journal article" date="2021" name="PeerJ">
        <title>Extensive microbial diversity within the chicken gut microbiome revealed by metagenomics and culture.</title>
        <authorList>
            <person name="Gilroy R."/>
            <person name="Ravi A."/>
            <person name="Getino M."/>
            <person name="Pursley I."/>
            <person name="Horton D.L."/>
            <person name="Alikhan N.F."/>
            <person name="Baker D."/>
            <person name="Gharbi K."/>
            <person name="Hall N."/>
            <person name="Watson M."/>
            <person name="Adriaenssens E.M."/>
            <person name="Foster-Nyarko E."/>
            <person name="Jarju S."/>
            <person name="Secka A."/>
            <person name="Antonio M."/>
            <person name="Oren A."/>
            <person name="Chaudhuri R.R."/>
            <person name="La Ragione R."/>
            <person name="Hildebrand F."/>
            <person name="Pallen M.J."/>
        </authorList>
    </citation>
    <scope>NUCLEOTIDE SEQUENCE</scope>
    <source>
        <strain evidence="1">CHK190-19873</strain>
    </source>
</reference>
<protein>
    <submittedName>
        <fullName evidence="1">Alkaline phosphatase family protein</fullName>
    </submittedName>
</protein>
<dbReference type="Pfam" id="PF01663">
    <property type="entry name" value="Phosphodiest"/>
    <property type="match status" value="1"/>
</dbReference>
<comment type="caution">
    <text evidence="1">The sequence shown here is derived from an EMBL/GenBank/DDBJ whole genome shotgun (WGS) entry which is preliminary data.</text>
</comment>